<evidence type="ECO:0000256" key="5">
    <source>
        <dbReference type="ARBA" id="ARBA00023274"/>
    </source>
</evidence>
<dbReference type="NCBIfam" id="TIGR01032">
    <property type="entry name" value="rplT_bact"/>
    <property type="match status" value="1"/>
</dbReference>
<gene>
    <name evidence="7 9" type="primary">rplT</name>
    <name evidence="9" type="ORF">ACFSQJ_00475</name>
</gene>
<evidence type="ECO:0000256" key="3">
    <source>
        <dbReference type="ARBA" id="ARBA00022884"/>
    </source>
</evidence>
<dbReference type="RefSeq" id="WP_377764784.1">
    <property type="nucleotide sequence ID" value="NZ_JBHULB010000001.1"/>
</dbReference>
<evidence type="ECO:0000313" key="10">
    <source>
        <dbReference type="Proteomes" id="UP001597526"/>
    </source>
</evidence>
<keyword evidence="5 7" id="KW-0687">Ribonucleoprotein</keyword>
<evidence type="ECO:0000256" key="7">
    <source>
        <dbReference type="HAMAP-Rule" id="MF_00382"/>
    </source>
</evidence>
<organism evidence="9 10">
    <name type="scientific">Croceitalea marina</name>
    <dbReference type="NCBI Taxonomy" id="1775166"/>
    <lineage>
        <taxon>Bacteria</taxon>
        <taxon>Pseudomonadati</taxon>
        <taxon>Bacteroidota</taxon>
        <taxon>Flavobacteriia</taxon>
        <taxon>Flavobacteriales</taxon>
        <taxon>Flavobacteriaceae</taxon>
        <taxon>Croceitalea</taxon>
    </lineage>
</organism>
<reference evidence="10" key="1">
    <citation type="journal article" date="2019" name="Int. J. Syst. Evol. Microbiol.">
        <title>The Global Catalogue of Microorganisms (GCM) 10K type strain sequencing project: providing services to taxonomists for standard genome sequencing and annotation.</title>
        <authorList>
            <consortium name="The Broad Institute Genomics Platform"/>
            <consortium name="The Broad Institute Genome Sequencing Center for Infectious Disease"/>
            <person name="Wu L."/>
            <person name="Ma J."/>
        </authorList>
    </citation>
    <scope>NUCLEOTIDE SEQUENCE [LARGE SCALE GENOMIC DNA]</scope>
    <source>
        <strain evidence="10">KCTC 52368</strain>
    </source>
</reference>
<dbReference type="CDD" id="cd07026">
    <property type="entry name" value="Ribosomal_L20"/>
    <property type="match status" value="1"/>
</dbReference>
<sequence length="114" mass="13125">MPRSVNSVASRARRKKVMKQAKGYFGRRKNVWTVAKNAVEKAMLYAYRDRKNKKRTFRALWITRINAGARLHGLSYSQFMGKVKSNGIELNRKVLADLAMNHPDAFKAIVDKVK</sequence>
<dbReference type="EMBL" id="JBHULB010000001">
    <property type="protein sequence ID" value="MFD2585383.1"/>
    <property type="molecule type" value="Genomic_DNA"/>
</dbReference>
<dbReference type="PANTHER" id="PTHR10986">
    <property type="entry name" value="39S RIBOSOMAL PROTEIN L20"/>
    <property type="match status" value="1"/>
</dbReference>
<keyword evidence="2 7" id="KW-0699">rRNA-binding</keyword>
<dbReference type="Proteomes" id="UP001597526">
    <property type="component" value="Unassembled WGS sequence"/>
</dbReference>
<dbReference type="Gene3D" id="1.10.1900.20">
    <property type="entry name" value="Ribosomal protein L20"/>
    <property type="match status" value="1"/>
</dbReference>
<comment type="caution">
    <text evidence="9">The sequence shown here is derived from an EMBL/GenBank/DDBJ whole genome shotgun (WGS) entry which is preliminary data.</text>
</comment>
<proteinExistence type="inferred from homology"/>
<accession>A0ABW5MT86</accession>
<dbReference type="PRINTS" id="PR00062">
    <property type="entry name" value="RIBOSOMALL20"/>
</dbReference>
<dbReference type="SUPFAM" id="SSF74731">
    <property type="entry name" value="Ribosomal protein L20"/>
    <property type="match status" value="1"/>
</dbReference>
<dbReference type="InterPro" id="IPR049946">
    <property type="entry name" value="RIBOSOMAL_L20_CS"/>
</dbReference>
<dbReference type="GO" id="GO:0005840">
    <property type="term" value="C:ribosome"/>
    <property type="evidence" value="ECO:0007669"/>
    <property type="project" value="UniProtKB-KW"/>
</dbReference>
<protein>
    <recommendedName>
        <fullName evidence="6 7">Large ribosomal subunit protein bL20</fullName>
    </recommendedName>
</protein>
<keyword evidence="10" id="KW-1185">Reference proteome</keyword>
<dbReference type="Pfam" id="PF00453">
    <property type="entry name" value="Ribosomal_L20"/>
    <property type="match status" value="1"/>
</dbReference>
<evidence type="ECO:0000256" key="8">
    <source>
        <dbReference type="RuleBase" id="RU000560"/>
    </source>
</evidence>
<dbReference type="InterPro" id="IPR005813">
    <property type="entry name" value="Ribosomal_bL20"/>
</dbReference>
<comment type="function">
    <text evidence="7 8">Binds directly to 23S ribosomal RNA and is necessary for the in vitro assembly process of the 50S ribosomal subunit. It is not involved in the protein synthesizing functions of that subunit.</text>
</comment>
<keyword evidence="3 7" id="KW-0694">RNA-binding</keyword>
<dbReference type="PROSITE" id="PS00937">
    <property type="entry name" value="RIBOSOMAL_L20"/>
    <property type="match status" value="1"/>
</dbReference>
<evidence type="ECO:0000256" key="6">
    <source>
        <dbReference type="ARBA" id="ARBA00035172"/>
    </source>
</evidence>
<dbReference type="HAMAP" id="MF_00382">
    <property type="entry name" value="Ribosomal_bL20"/>
    <property type="match status" value="1"/>
</dbReference>
<evidence type="ECO:0000256" key="2">
    <source>
        <dbReference type="ARBA" id="ARBA00022730"/>
    </source>
</evidence>
<dbReference type="Gene3D" id="6.10.160.10">
    <property type="match status" value="1"/>
</dbReference>
<evidence type="ECO:0000256" key="4">
    <source>
        <dbReference type="ARBA" id="ARBA00022980"/>
    </source>
</evidence>
<keyword evidence="4 7" id="KW-0689">Ribosomal protein</keyword>
<name>A0ABW5MT86_9FLAO</name>
<comment type="similarity">
    <text evidence="1 7 8">Belongs to the bacterial ribosomal protein bL20 family.</text>
</comment>
<dbReference type="InterPro" id="IPR035566">
    <property type="entry name" value="Ribosomal_protein_bL20_C"/>
</dbReference>
<evidence type="ECO:0000313" key="9">
    <source>
        <dbReference type="EMBL" id="MFD2585383.1"/>
    </source>
</evidence>
<evidence type="ECO:0000256" key="1">
    <source>
        <dbReference type="ARBA" id="ARBA00007698"/>
    </source>
</evidence>